<feature type="compositionally biased region" description="Polar residues" evidence="1">
    <location>
        <begin position="77"/>
        <end position="87"/>
    </location>
</feature>
<keyword evidence="2" id="KW-1133">Transmembrane helix</keyword>
<keyword evidence="2" id="KW-0812">Transmembrane</keyword>
<dbReference type="VEuPathDB" id="FungiDB:PYU1_G014639"/>
<reference evidence="4" key="2">
    <citation type="submission" date="2010-04" db="EMBL/GenBank/DDBJ databases">
        <authorList>
            <person name="Buell R."/>
            <person name="Hamilton J."/>
            <person name="Hostetler J."/>
        </authorList>
    </citation>
    <scope>NUCLEOTIDE SEQUENCE [LARGE SCALE GENOMIC DNA]</scope>
    <source>
        <strain evidence="4">DAOM:BR144</strain>
    </source>
</reference>
<feature type="transmembrane region" description="Helical" evidence="2">
    <location>
        <begin position="223"/>
        <end position="248"/>
    </location>
</feature>
<evidence type="ECO:0000256" key="2">
    <source>
        <dbReference type="SAM" id="Phobius"/>
    </source>
</evidence>
<accession>K3XBS1</accession>
<dbReference type="HOGENOM" id="CLU_063364_0_0_1"/>
<evidence type="ECO:0000313" key="4">
    <source>
        <dbReference type="Proteomes" id="UP000019132"/>
    </source>
</evidence>
<organism evidence="3 4">
    <name type="scientific">Globisporangium ultimum (strain ATCC 200006 / CBS 805.95 / DAOM BR144)</name>
    <name type="common">Pythium ultimum</name>
    <dbReference type="NCBI Taxonomy" id="431595"/>
    <lineage>
        <taxon>Eukaryota</taxon>
        <taxon>Sar</taxon>
        <taxon>Stramenopiles</taxon>
        <taxon>Oomycota</taxon>
        <taxon>Peronosporomycetes</taxon>
        <taxon>Pythiales</taxon>
        <taxon>Pythiaceae</taxon>
        <taxon>Globisporangium</taxon>
    </lineage>
</organism>
<name>K3XBS1_GLOUD</name>
<dbReference type="Proteomes" id="UP000019132">
    <property type="component" value="Unassembled WGS sequence"/>
</dbReference>
<proteinExistence type="predicted"/>
<feature type="region of interest" description="Disordered" evidence="1">
    <location>
        <begin position="59"/>
        <end position="87"/>
    </location>
</feature>
<keyword evidence="4" id="KW-1185">Reference proteome</keyword>
<reference evidence="4" key="1">
    <citation type="journal article" date="2010" name="Genome Biol.">
        <title>Genome sequence of the necrotrophic plant pathogen Pythium ultimum reveals original pathogenicity mechanisms and effector repertoire.</title>
        <authorList>
            <person name="Levesque C.A."/>
            <person name="Brouwer H."/>
            <person name="Cano L."/>
            <person name="Hamilton J.P."/>
            <person name="Holt C."/>
            <person name="Huitema E."/>
            <person name="Raffaele S."/>
            <person name="Robideau G.P."/>
            <person name="Thines M."/>
            <person name="Win J."/>
            <person name="Zerillo M.M."/>
            <person name="Beakes G.W."/>
            <person name="Boore J.L."/>
            <person name="Busam D."/>
            <person name="Dumas B."/>
            <person name="Ferriera S."/>
            <person name="Fuerstenberg S.I."/>
            <person name="Gachon C.M."/>
            <person name="Gaulin E."/>
            <person name="Govers F."/>
            <person name="Grenville-Briggs L."/>
            <person name="Horner N."/>
            <person name="Hostetler J."/>
            <person name="Jiang R.H."/>
            <person name="Johnson J."/>
            <person name="Krajaejun T."/>
            <person name="Lin H."/>
            <person name="Meijer H.J."/>
            <person name="Moore B."/>
            <person name="Morris P."/>
            <person name="Phuntmart V."/>
            <person name="Puiu D."/>
            <person name="Shetty J."/>
            <person name="Stajich J.E."/>
            <person name="Tripathy S."/>
            <person name="Wawra S."/>
            <person name="van West P."/>
            <person name="Whitty B.R."/>
            <person name="Coutinho P.M."/>
            <person name="Henrissat B."/>
            <person name="Martin F."/>
            <person name="Thomas P.D."/>
            <person name="Tyler B.M."/>
            <person name="De Vries R.P."/>
            <person name="Kamoun S."/>
            <person name="Yandell M."/>
            <person name="Tisserat N."/>
            <person name="Buell C.R."/>
        </authorList>
    </citation>
    <scope>NUCLEOTIDE SEQUENCE</scope>
    <source>
        <strain evidence="4">DAOM:BR144</strain>
    </source>
</reference>
<dbReference type="eggNOG" id="ENOG502RA32">
    <property type="taxonomic scope" value="Eukaryota"/>
</dbReference>
<sequence>MELALGEPKARWRVKHRHLHADVTAEPAVPQEVSCSVTLHEGNAAPNWLPFRLHLELPPKATSAGDQTPQDDAHAKTSASDTDATSLLQQPFVSEQRVVFRVFSRRDESVQDTLLSEHTRTLRDCVPLLTEGQIEWTDQIEWHEMPLELRVTIPVKTDRKPRKLVRRVLIYKKLANKLGEQLVLHKKVVALGLTPPILGCFLGVAVTSPVWVPLTLVLGVLGFPLWVVLGVGLSFVTVASTVSTVVAIQIARSQRVKRHVNDFLLGPHGQMLLFKSNAVDGRVQSLAAQMSELASQYVMDDKSRKLLASLVIDFVGNATFALPLIGELADWVWAPISASLVSTLYSDSSPHLKYVAFIEEWLPFTDFIPTATIGWLTENGLPIRQLLSSLRF</sequence>
<evidence type="ECO:0000313" key="3">
    <source>
        <dbReference type="EnsemblProtists" id="PYU1_T014670"/>
    </source>
</evidence>
<dbReference type="EnsemblProtists" id="PYU1_T014670">
    <property type="protein sequence ID" value="PYU1_T014670"/>
    <property type="gene ID" value="PYU1_G014639"/>
</dbReference>
<protein>
    <submittedName>
        <fullName evidence="3">Uncharacterized protein</fullName>
    </submittedName>
</protein>
<dbReference type="EMBL" id="GL376587">
    <property type="status" value="NOT_ANNOTATED_CDS"/>
    <property type="molecule type" value="Genomic_DNA"/>
</dbReference>
<keyword evidence="2" id="KW-0472">Membrane</keyword>
<evidence type="ECO:0000256" key="1">
    <source>
        <dbReference type="SAM" id="MobiDB-lite"/>
    </source>
</evidence>
<dbReference type="InParanoid" id="K3XBS1"/>
<feature type="transmembrane region" description="Helical" evidence="2">
    <location>
        <begin position="188"/>
        <end position="211"/>
    </location>
</feature>
<dbReference type="AlphaFoldDB" id="K3XBS1"/>
<reference evidence="3" key="3">
    <citation type="submission" date="2015-02" db="UniProtKB">
        <authorList>
            <consortium name="EnsemblProtists"/>
        </authorList>
    </citation>
    <scope>IDENTIFICATION</scope>
    <source>
        <strain evidence="3">DAOM BR144</strain>
    </source>
</reference>